<comment type="caution">
    <text evidence="1">The sequence shown here is derived from an EMBL/GenBank/DDBJ whole genome shotgun (WGS) entry which is preliminary data.</text>
</comment>
<gene>
    <name evidence="1" type="ORF">EDC63_101174</name>
</gene>
<dbReference type="EMBL" id="SMCO01000001">
    <property type="protein sequence ID" value="TCV90207.1"/>
    <property type="molecule type" value="Genomic_DNA"/>
</dbReference>
<dbReference type="AlphaFoldDB" id="A0A4R3YDL0"/>
<sequence length="92" mass="10955">MLHYYVYYRVDPDNTPTLETLVSSMQARLKCQTGVMGRTLKKRDDPLLWMEIYENVENPDHFEKALMREVDKFEIEIFLVPGTSRKMECFSD</sequence>
<reference evidence="1 2" key="1">
    <citation type="submission" date="2019-03" db="EMBL/GenBank/DDBJ databases">
        <title>Genomic Encyclopedia of Type Strains, Phase IV (KMG-IV): sequencing the most valuable type-strain genomes for metagenomic binning, comparative biology and taxonomic classification.</title>
        <authorList>
            <person name="Goeker M."/>
        </authorList>
    </citation>
    <scope>NUCLEOTIDE SEQUENCE [LARGE SCALE GENOMIC DNA]</scope>
    <source>
        <strain evidence="1 2">DSM 100309</strain>
    </source>
</reference>
<accession>A0A4R3YDL0</accession>
<evidence type="ECO:0000313" key="1">
    <source>
        <dbReference type="EMBL" id="TCV90207.1"/>
    </source>
</evidence>
<evidence type="ECO:0000313" key="2">
    <source>
        <dbReference type="Proteomes" id="UP000295367"/>
    </source>
</evidence>
<dbReference type="OrthoDB" id="8527613at2"/>
<dbReference type="RefSeq" id="WP_124947824.1">
    <property type="nucleotide sequence ID" value="NZ_BHVT01000073.1"/>
</dbReference>
<name>A0A4R3YDL0_9PROT</name>
<organism evidence="1 2">
    <name type="scientific">Sulfurirhabdus autotrophica</name>
    <dbReference type="NCBI Taxonomy" id="1706046"/>
    <lineage>
        <taxon>Bacteria</taxon>
        <taxon>Pseudomonadati</taxon>
        <taxon>Pseudomonadota</taxon>
        <taxon>Betaproteobacteria</taxon>
        <taxon>Nitrosomonadales</taxon>
        <taxon>Sulfuricellaceae</taxon>
        <taxon>Sulfurirhabdus</taxon>
    </lineage>
</organism>
<proteinExistence type="predicted"/>
<dbReference type="Proteomes" id="UP000295367">
    <property type="component" value="Unassembled WGS sequence"/>
</dbReference>
<protein>
    <submittedName>
        <fullName evidence="1">Uncharacterized protein DUF4936</fullName>
    </submittedName>
</protein>
<dbReference type="InterPro" id="IPR032556">
    <property type="entry name" value="DUF4936"/>
</dbReference>
<keyword evidence="2" id="KW-1185">Reference proteome</keyword>
<dbReference type="Pfam" id="PF16290">
    <property type="entry name" value="DUF4936"/>
    <property type="match status" value="1"/>
</dbReference>